<dbReference type="OrthoDB" id="19714at2759"/>
<dbReference type="GO" id="GO:0000387">
    <property type="term" value="P:spliceosomal snRNP assembly"/>
    <property type="evidence" value="ECO:0007669"/>
    <property type="project" value="TreeGrafter"/>
</dbReference>
<gene>
    <name evidence="6" type="ORF">FKW77_004605</name>
</gene>
<dbReference type="InterPro" id="IPR011993">
    <property type="entry name" value="PH-like_dom_sf"/>
</dbReference>
<keyword evidence="4" id="KW-0539">Nucleus</keyword>
<dbReference type="GO" id="GO:0005681">
    <property type="term" value="C:spliceosomal complex"/>
    <property type="evidence" value="ECO:0007669"/>
    <property type="project" value="TreeGrafter"/>
</dbReference>
<dbReference type="Gene3D" id="2.30.29.30">
    <property type="entry name" value="Pleckstrin-homology domain (PH domain)/Phosphotyrosine-binding domain (PTB)"/>
    <property type="match status" value="1"/>
</dbReference>
<dbReference type="PANTHER" id="PTHR21399:SF0">
    <property type="entry name" value="METHYLOSOME SUBUNIT PICLN"/>
    <property type="match status" value="1"/>
</dbReference>
<evidence type="ECO:0000256" key="2">
    <source>
        <dbReference type="ARBA" id="ARBA00004496"/>
    </source>
</evidence>
<protein>
    <recommendedName>
        <fullName evidence="8">Regulator of volume decrease after cellular swelling-domain-containing protein</fullName>
    </recommendedName>
</protein>
<dbReference type="EMBL" id="CP042186">
    <property type="protein sequence ID" value="QDS68740.1"/>
    <property type="molecule type" value="Genomic_DNA"/>
</dbReference>
<proteinExistence type="predicted"/>
<keyword evidence="7" id="KW-1185">Reference proteome</keyword>
<evidence type="ECO:0000256" key="1">
    <source>
        <dbReference type="ARBA" id="ARBA00004123"/>
    </source>
</evidence>
<evidence type="ECO:0000313" key="6">
    <source>
        <dbReference type="EMBL" id="QDS68740.1"/>
    </source>
</evidence>
<evidence type="ECO:0000256" key="3">
    <source>
        <dbReference type="ARBA" id="ARBA00022490"/>
    </source>
</evidence>
<dbReference type="InterPro" id="IPR039924">
    <property type="entry name" value="ICln/Lot5/Saf5"/>
</dbReference>
<name>A0A517KZD2_9PEZI</name>
<dbReference type="GO" id="GO:0005829">
    <property type="term" value="C:cytosol"/>
    <property type="evidence" value="ECO:0007669"/>
    <property type="project" value="TreeGrafter"/>
</dbReference>
<comment type="subcellular location">
    <subcellularLocation>
        <location evidence="2">Cytoplasm</location>
    </subcellularLocation>
    <subcellularLocation>
        <location evidence="1">Nucleus</location>
    </subcellularLocation>
</comment>
<dbReference type="GO" id="GO:0034715">
    <property type="term" value="C:pICln-Sm protein complex"/>
    <property type="evidence" value="ECO:0007669"/>
    <property type="project" value="TreeGrafter"/>
</dbReference>
<dbReference type="AlphaFoldDB" id="A0A517KZD2"/>
<keyword evidence="3" id="KW-0963">Cytoplasm</keyword>
<reference evidence="6 7" key="1">
    <citation type="submission" date="2019-07" db="EMBL/GenBank/DDBJ databases">
        <title>Finished genome of Venturia effusa.</title>
        <authorList>
            <person name="Young C.A."/>
            <person name="Cox M.P."/>
            <person name="Ganley A.R.D."/>
            <person name="David W.J."/>
        </authorList>
    </citation>
    <scope>NUCLEOTIDE SEQUENCE [LARGE SCALE GENOMIC DNA]</scope>
    <source>
        <strain evidence="7">albino</strain>
    </source>
</reference>
<dbReference type="Proteomes" id="UP000316270">
    <property type="component" value="Chromosome 2"/>
</dbReference>
<dbReference type="PANTHER" id="PTHR21399">
    <property type="entry name" value="CHLORIDE CONDUCTANCE REGULATORY PROTEIN ICLN"/>
    <property type="match status" value="1"/>
</dbReference>
<organism evidence="6 7">
    <name type="scientific">Venturia effusa</name>
    <dbReference type="NCBI Taxonomy" id="50376"/>
    <lineage>
        <taxon>Eukaryota</taxon>
        <taxon>Fungi</taxon>
        <taxon>Dikarya</taxon>
        <taxon>Ascomycota</taxon>
        <taxon>Pezizomycotina</taxon>
        <taxon>Dothideomycetes</taxon>
        <taxon>Pleosporomycetidae</taxon>
        <taxon>Venturiales</taxon>
        <taxon>Venturiaceae</taxon>
        <taxon>Venturia</taxon>
    </lineage>
</organism>
<feature type="compositionally biased region" description="Acidic residues" evidence="5">
    <location>
        <begin position="245"/>
        <end position="254"/>
    </location>
</feature>
<evidence type="ECO:0000313" key="7">
    <source>
        <dbReference type="Proteomes" id="UP000316270"/>
    </source>
</evidence>
<accession>A0A517KZD2</accession>
<dbReference type="Pfam" id="PF03517">
    <property type="entry name" value="Voldacs"/>
    <property type="match status" value="1"/>
</dbReference>
<feature type="compositionally biased region" description="Gly residues" evidence="5">
    <location>
        <begin position="226"/>
        <end position="237"/>
    </location>
</feature>
<dbReference type="GO" id="GO:0045292">
    <property type="term" value="P:mRNA cis splicing, via spliceosome"/>
    <property type="evidence" value="ECO:0007669"/>
    <property type="project" value="TreeGrafter"/>
</dbReference>
<evidence type="ECO:0000256" key="4">
    <source>
        <dbReference type="ARBA" id="ARBA00023242"/>
    </source>
</evidence>
<feature type="compositionally biased region" description="Acidic residues" evidence="5">
    <location>
        <begin position="190"/>
        <end position="201"/>
    </location>
</feature>
<evidence type="ECO:0000256" key="5">
    <source>
        <dbReference type="SAM" id="MobiDB-lite"/>
    </source>
</evidence>
<evidence type="ECO:0008006" key="8">
    <source>
        <dbReference type="Google" id="ProtNLM"/>
    </source>
</evidence>
<sequence>MASATSLVKITEAPNREDFAPLVLDETPTTFFGSKPVLHYHSANATIVVSKSQYDEYDILQDLQTAPATNGGIPNGDSAGGSVTILGVDAWVTSKDFTLFSPSTGKGISIPYPSIGLHALGTYDSKAAVILQLNLHDADTANSDDDFETLDLNLIPTESPPSNGIDEAPNPAKSIFEALSACADLHPDPASDEEGEEEEGGDTAPGAGGWITSENMEQFLDADGNFIGGGGGLGAGAGTVRTRDEDMEDVEGDGLETKWSRTD</sequence>
<feature type="region of interest" description="Disordered" evidence="5">
    <location>
        <begin position="185"/>
        <end position="263"/>
    </location>
</feature>